<sequence length="118" mass="12934">MGVSEVCPPRVPKRKSENLLSRSLNVAESALLFSDQVRARLVFPCHPNNHNGRRMVPKSPSRVERTGRRSVGRPPARWTDDLVKASCGTGPGIVAIDGGGLRSAVDEFRLIVMMMNVL</sequence>
<proteinExistence type="predicted"/>
<reference evidence="2 3" key="1">
    <citation type="journal article" date="2015" name="Nat. Commun.">
        <title>Outbred genome sequencing and CRISPR/Cas9 gene editing in butterflies.</title>
        <authorList>
            <person name="Li X."/>
            <person name="Fan D."/>
            <person name="Zhang W."/>
            <person name="Liu G."/>
            <person name="Zhang L."/>
            <person name="Zhao L."/>
            <person name="Fang X."/>
            <person name="Chen L."/>
            <person name="Dong Y."/>
            <person name="Chen Y."/>
            <person name="Ding Y."/>
            <person name="Zhao R."/>
            <person name="Feng M."/>
            <person name="Zhu Y."/>
            <person name="Feng Y."/>
            <person name="Jiang X."/>
            <person name="Zhu D."/>
            <person name="Xiang H."/>
            <person name="Feng X."/>
            <person name="Li S."/>
            <person name="Wang J."/>
            <person name="Zhang G."/>
            <person name="Kronforst M.R."/>
            <person name="Wang W."/>
        </authorList>
    </citation>
    <scope>NUCLEOTIDE SEQUENCE [LARGE SCALE GENOMIC DNA]</scope>
    <source>
        <strain evidence="2">Ya'a_city_454_Px</strain>
        <tissue evidence="2">Whole body</tissue>
    </source>
</reference>
<keyword evidence="3" id="KW-1185">Reference proteome</keyword>
<name>A0A194PEW6_PAPXU</name>
<dbReference type="EMBL" id="KQ459605">
    <property type="protein sequence ID" value="KPI91822.1"/>
    <property type="molecule type" value="Genomic_DNA"/>
</dbReference>
<protein>
    <submittedName>
        <fullName evidence="2">Uncharacterized protein</fullName>
    </submittedName>
</protein>
<accession>A0A194PEW6</accession>
<gene>
    <name evidence="2" type="ORF">RR46_08248</name>
</gene>
<evidence type="ECO:0000313" key="2">
    <source>
        <dbReference type="EMBL" id="KPI91822.1"/>
    </source>
</evidence>
<organism evidence="2 3">
    <name type="scientific">Papilio xuthus</name>
    <name type="common">Asian swallowtail butterfly</name>
    <dbReference type="NCBI Taxonomy" id="66420"/>
    <lineage>
        <taxon>Eukaryota</taxon>
        <taxon>Metazoa</taxon>
        <taxon>Ecdysozoa</taxon>
        <taxon>Arthropoda</taxon>
        <taxon>Hexapoda</taxon>
        <taxon>Insecta</taxon>
        <taxon>Pterygota</taxon>
        <taxon>Neoptera</taxon>
        <taxon>Endopterygota</taxon>
        <taxon>Lepidoptera</taxon>
        <taxon>Glossata</taxon>
        <taxon>Ditrysia</taxon>
        <taxon>Papilionoidea</taxon>
        <taxon>Papilionidae</taxon>
        <taxon>Papilioninae</taxon>
        <taxon>Papilio</taxon>
    </lineage>
</organism>
<feature type="region of interest" description="Disordered" evidence="1">
    <location>
        <begin position="48"/>
        <end position="76"/>
    </location>
</feature>
<dbReference type="AlphaFoldDB" id="A0A194PEW6"/>
<dbReference type="Proteomes" id="UP000053268">
    <property type="component" value="Unassembled WGS sequence"/>
</dbReference>
<evidence type="ECO:0000256" key="1">
    <source>
        <dbReference type="SAM" id="MobiDB-lite"/>
    </source>
</evidence>
<evidence type="ECO:0000313" key="3">
    <source>
        <dbReference type="Proteomes" id="UP000053268"/>
    </source>
</evidence>